<name>A0AAX6DJC8_IRIPA</name>
<evidence type="ECO:0000313" key="2">
    <source>
        <dbReference type="EMBL" id="KAJ6791809.1"/>
    </source>
</evidence>
<dbReference type="EMBL" id="JANAVB010044218">
    <property type="protein sequence ID" value="KAJ6791809.1"/>
    <property type="molecule type" value="Genomic_DNA"/>
</dbReference>
<reference evidence="2" key="1">
    <citation type="journal article" date="2023" name="GigaByte">
        <title>Genome assembly of the bearded iris, Iris pallida Lam.</title>
        <authorList>
            <person name="Bruccoleri R.E."/>
            <person name="Oakeley E.J."/>
            <person name="Faust A.M.E."/>
            <person name="Altorfer M."/>
            <person name="Dessus-Babus S."/>
            <person name="Burckhardt D."/>
            <person name="Oertli M."/>
            <person name="Naumann U."/>
            <person name="Petersen F."/>
            <person name="Wong J."/>
        </authorList>
    </citation>
    <scope>NUCLEOTIDE SEQUENCE</scope>
    <source>
        <strain evidence="2">GSM-AAB239-AS_SAM_17_03QT</strain>
    </source>
</reference>
<feature type="region of interest" description="Disordered" evidence="1">
    <location>
        <begin position="1"/>
        <end position="32"/>
    </location>
</feature>
<comment type="caution">
    <text evidence="2">The sequence shown here is derived from an EMBL/GenBank/DDBJ whole genome shotgun (WGS) entry which is preliminary data.</text>
</comment>
<sequence>MQGGKERKGSNKVSKSLQANSFPNRGSIGGVPKQANVSSDFCEEISARQIQELSARFQTLSYHWIIWRKKEISTSQSCVILKFYAKGLNWSIYQ</sequence>
<organism evidence="2 3">
    <name type="scientific">Iris pallida</name>
    <name type="common">Sweet iris</name>
    <dbReference type="NCBI Taxonomy" id="29817"/>
    <lineage>
        <taxon>Eukaryota</taxon>
        <taxon>Viridiplantae</taxon>
        <taxon>Streptophyta</taxon>
        <taxon>Embryophyta</taxon>
        <taxon>Tracheophyta</taxon>
        <taxon>Spermatophyta</taxon>
        <taxon>Magnoliopsida</taxon>
        <taxon>Liliopsida</taxon>
        <taxon>Asparagales</taxon>
        <taxon>Iridaceae</taxon>
        <taxon>Iridoideae</taxon>
        <taxon>Irideae</taxon>
        <taxon>Iris</taxon>
    </lineage>
</organism>
<feature type="compositionally biased region" description="Polar residues" evidence="1">
    <location>
        <begin position="11"/>
        <end position="24"/>
    </location>
</feature>
<protein>
    <submittedName>
        <fullName evidence="2">Microtubule-associated protein RP/EB family member 1A-like</fullName>
    </submittedName>
</protein>
<evidence type="ECO:0000313" key="3">
    <source>
        <dbReference type="Proteomes" id="UP001140949"/>
    </source>
</evidence>
<evidence type="ECO:0000256" key="1">
    <source>
        <dbReference type="SAM" id="MobiDB-lite"/>
    </source>
</evidence>
<proteinExistence type="predicted"/>
<reference evidence="2" key="2">
    <citation type="submission" date="2023-04" db="EMBL/GenBank/DDBJ databases">
        <authorList>
            <person name="Bruccoleri R.E."/>
            <person name="Oakeley E.J."/>
            <person name="Faust A.-M."/>
            <person name="Dessus-Babus S."/>
            <person name="Altorfer M."/>
            <person name="Burckhardt D."/>
            <person name="Oertli M."/>
            <person name="Naumann U."/>
            <person name="Petersen F."/>
            <person name="Wong J."/>
        </authorList>
    </citation>
    <scope>NUCLEOTIDE SEQUENCE</scope>
    <source>
        <strain evidence="2">GSM-AAB239-AS_SAM_17_03QT</strain>
        <tissue evidence="2">Leaf</tissue>
    </source>
</reference>
<dbReference type="Proteomes" id="UP001140949">
    <property type="component" value="Unassembled WGS sequence"/>
</dbReference>
<gene>
    <name evidence="2" type="ORF">M6B38_241415</name>
</gene>
<keyword evidence="3" id="KW-1185">Reference proteome</keyword>
<accession>A0AAX6DJC8</accession>
<dbReference type="AlphaFoldDB" id="A0AAX6DJC8"/>